<keyword evidence="2" id="KW-1185">Reference proteome</keyword>
<dbReference type="InParanoid" id="A0A0H2R0Z3"/>
<accession>A0A0H2R0Z3</accession>
<proteinExistence type="predicted"/>
<dbReference type="EMBL" id="KQ086402">
    <property type="protein sequence ID" value="KLO04927.1"/>
    <property type="molecule type" value="Genomic_DNA"/>
</dbReference>
<dbReference type="AlphaFoldDB" id="A0A0H2R0Z3"/>
<dbReference type="Proteomes" id="UP000053477">
    <property type="component" value="Unassembled WGS sequence"/>
</dbReference>
<sequence length="104" mass="12424">MKIFLRPLYNFLFLPSTLKLPSEYFMPTFSPFLLLSCPTFLAPSNWSIHEKRCGSRVLRAFSCSRRAIHTRGRWMAMLLYLQQHSPCTFAMFYFDLIQLRRNLH</sequence>
<name>A0A0H2R0Z3_9AGAM</name>
<organism evidence="1 2">
    <name type="scientific">Schizopora paradoxa</name>
    <dbReference type="NCBI Taxonomy" id="27342"/>
    <lineage>
        <taxon>Eukaryota</taxon>
        <taxon>Fungi</taxon>
        <taxon>Dikarya</taxon>
        <taxon>Basidiomycota</taxon>
        <taxon>Agaricomycotina</taxon>
        <taxon>Agaricomycetes</taxon>
        <taxon>Hymenochaetales</taxon>
        <taxon>Schizoporaceae</taxon>
        <taxon>Schizopora</taxon>
    </lineage>
</organism>
<evidence type="ECO:0000313" key="1">
    <source>
        <dbReference type="EMBL" id="KLO04927.1"/>
    </source>
</evidence>
<reference evidence="1 2" key="1">
    <citation type="submission" date="2015-04" db="EMBL/GenBank/DDBJ databases">
        <title>Complete genome sequence of Schizopora paradoxa KUC8140, a cosmopolitan wood degrader in East Asia.</title>
        <authorList>
            <consortium name="DOE Joint Genome Institute"/>
            <person name="Min B."/>
            <person name="Park H."/>
            <person name="Jang Y."/>
            <person name="Kim J.-J."/>
            <person name="Kim K.H."/>
            <person name="Pangilinan J."/>
            <person name="Lipzen A."/>
            <person name="Riley R."/>
            <person name="Grigoriev I.V."/>
            <person name="Spatafora J.W."/>
            <person name="Choi I.-G."/>
        </authorList>
    </citation>
    <scope>NUCLEOTIDE SEQUENCE [LARGE SCALE GENOMIC DNA]</scope>
    <source>
        <strain evidence="1 2">KUC8140</strain>
    </source>
</reference>
<protein>
    <submittedName>
        <fullName evidence="1">Uncharacterized protein</fullName>
    </submittedName>
</protein>
<gene>
    <name evidence="1" type="ORF">SCHPADRAFT_742008</name>
</gene>
<evidence type="ECO:0000313" key="2">
    <source>
        <dbReference type="Proteomes" id="UP000053477"/>
    </source>
</evidence>